<accession>A0A0F9I849</accession>
<reference evidence="1" key="1">
    <citation type="journal article" date="2015" name="Nature">
        <title>Complex archaea that bridge the gap between prokaryotes and eukaryotes.</title>
        <authorList>
            <person name="Spang A."/>
            <person name="Saw J.H."/>
            <person name="Jorgensen S.L."/>
            <person name="Zaremba-Niedzwiedzka K."/>
            <person name="Martijn J."/>
            <person name="Lind A.E."/>
            <person name="van Eijk R."/>
            <person name="Schleper C."/>
            <person name="Guy L."/>
            <person name="Ettema T.J."/>
        </authorList>
    </citation>
    <scope>NUCLEOTIDE SEQUENCE</scope>
</reference>
<protein>
    <recommendedName>
        <fullName evidence="2">Acetyl-CoA hydrolase/transferase C-terminal domain-containing protein</fullName>
    </recommendedName>
</protein>
<name>A0A0F9I849_9ZZZZ</name>
<feature type="non-terminal residue" evidence="1">
    <location>
        <position position="59"/>
    </location>
</feature>
<sequence>MKTVSAAEAASLIKSGDRVFLQGAAMTPNTLIDALCERHDALENIEIISIHTEGEAKYT</sequence>
<proteinExistence type="predicted"/>
<comment type="caution">
    <text evidence="1">The sequence shown here is derived from an EMBL/GenBank/DDBJ whole genome shotgun (WGS) entry which is preliminary data.</text>
</comment>
<gene>
    <name evidence="1" type="ORF">LCGC14_1692030</name>
</gene>
<dbReference type="InterPro" id="IPR037171">
    <property type="entry name" value="NagB/RpiA_transferase-like"/>
</dbReference>
<dbReference type="EMBL" id="LAZR01014812">
    <property type="protein sequence ID" value="KKM15839.1"/>
    <property type="molecule type" value="Genomic_DNA"/>
</dbReference>
<dbReference type="Gene3D" id="3.40.1080.10">
    <property type="entry name" value="Glutaconate Coenzyme A-transferase"/>
    <property type="match status" value="1"/>
</dbReference>
<organism evidence="1">
    <name type="scientific">marine sediment metagenome</name>
    <dbReference type="NCBI Taxonomy" id="412755"/>
    <lineage>
        <taxon>unclassified sequences</taxon>
        <taxon>metagenomes</taxon>
        <taxon>ecological metagenomes</taxon>
    </lineage>
</organism>
<evidence type="ECO:0008006" key="2">
    <source>
        <dbReference type="Google" id="ProtNLM"/>
    </source>
</evidence>
<dbReference type="AlphaFoldDB" id="A0A0F9I849"/>
<evidence type="ECO:0000313" key="1">
    <source>
        <dbReference type="EMBL" id="KKM15839.1"/>
    </source>
</evidence>
<dbReference type="SUPFAM" id="SSF100950">
    <property type="entry name" value="NagB/RpiA/CoA transferase-like"/>
    <property type="match status" value="1"/>
</dbReference>